<accession>A0ABT3IWA6</accession>
<feature type="transmembrane region" description="Helical" evidence="7">
    <location>
        <begin position="385"/>
        <end position="403"/>
    </location>
</feature>
<dbReference type="RefSeq" id="WP_264735032.1">
    <property type="nucleotide sequence ID" value="NZ_JAPDNR010000001.1"/>
</dbReference>
<comment type="subcellular location">
    <subcellularLocation>
        <location evidence="1">Cell membrane</location>
        <topology evidence="1">Multi-pass membrane protein</topology>
    </subcellularLocation>
</comment>
<evidence type="ECO:0000256" key="6">
    <source>
        <dbReference type="ARBA" id="ARBA00023136"/>
    </source>
</evidence>
<dbReference type="EMBL" id="JAPDNS010000002">
    <property type="protein sequence ID" value="MCW3488228.1"/>
    <property type="molecule type" value="Genomic_DNA"/>
</dbReference>
<name>A0ABT3IWA6_9BACT</name>
<dbReference type="Pfam" id="PF13440">
    <property type="entry name" value="Polysacc_synt_3"/>
    <property type="match status" value="1"/>
</dbReference>
<feature type="transmembrane region" description="Helical" evidence="7">
    <location>
        <begin position="171"/>
        <end position="192"/>
    </location>
</feature>
<protein>
    <submittedName>
        <fullName evidence="8">MOP flippase family protein</fullName>
    </submittedName>
</protein>
<keyword evidence="6 7" id="KW-0472">Membrane</keyword>
<dbReference type="PANTHER" id="PTHR30250">
    <property type="entry name" value="PST FAMILY PREDICTED COLANIC ACID TRANSPORTER"/>
    <property type="match status" value="1"/>
</dbReference>
<dbReference type="NCBIfam" id="NF007773">
    <property type="entry name" value="PRK10459.1"/>
    <property type="match status" value="1"/>
</dbReference>
<comment type="caution">
    <text evidence="8">The sequence shown here is derived from an EMBL/GenBank/DDBJ whole genome shotgun (WGS) entry which is preliminary data.</text>
</comment>
<keyword evidence="9" id="KW-1185">Reference proteome</keyword>
<feature type="transmembrane region" description="Helical" evidence="7">
    <location>
        <begin position="79"/>
        <end position="98"/>
    </location>
</feature>
<feature type="transmembrane region" description="Helical" evidence="7">
    <location>
        <begin position="441"/>
        <end position="463"/>
    </location>
</feature>
<feature type="transmembrane region" description="Helical" evidence="7">
    <location>
        <begin position="324"/>
        <end position="349"/>
    </location>
</feature>
<feature type="transmembrane region" description="Helical" evidence="7">
    <location>
        <begin position="361"/>
        <end position="379"/>
    </location>
</feature>
<sequence>MNIKKSVISGTKWTVASMVVQVVVQLLRLSILTRFLTKSDFGLVAIVTLILGFTHIFTDLGVSVVLFSRHDLTKKEYSSLYWVSFLSGIALYVVLLAITPAIALFYKLDILNILIPIMGLDLIFATAGRHFKIFKQKEFRFKEIGLIEISSALLSLVASVYLAYFNWGVYSLIYSTILNSALTSFLLIITTIRTYPISFYINIKENKSLYKVGLYQTGAQILDFISSQLDIIIIGRIMGSADLGVYNLVKQLILRPYSLLNPIIQNVAIPLLAKLRNDVATFNSNYLQILKITSMVTFPLYALIALYAKEILWVLYGAPYKDAALLLQIFCVWGGISSILGPSSMLVVVTGKTKLGFNWTIFRVLTTPACIIIGGLWGTVIGISVGQSLCIVSYLVMYWIFFIKRASTISFKDYTASYLYELGAAVGALTVALIIKTLCLQVFNLYVSGVIAFIAFGTLFCFFNKTELANLYKRLRPS</sequence>
<feature type="transmembrane region" description="Helical" evidence="7">
    <location>
        <begin position="104"/>
        <end position="124"/>
    </location>
</feature>
<comment type="similarity">
    <text evidence="2">Belongs to the polysaccharide synthase family.</text>
</comment>
<keyword evidence="3" id="KW-1003">Cell membrane</keyword>
<evidence type="ECO:0000313" key="9">
    <source>
        <dbReference type="Proteomes" id="UP001207742"/>
    </source>
</evidence>
<evidence type="ECO:0000256" key="4">
    <source>
        <dbReference type="ARBA" id="ARBA00022692"/>
    </source>
</evidence>
<keyword evidence="5 7" id="KW-1133">Transmembrane helix</keyword>
<feature type="transmembrane region" description="Helical" evidence="7">
    <location>
        <begin position="415"/>
        <end position="435"/>
    </location>
</feature>
<gene>
    <name evidence="8" type="ORF">OL497_30315</name>
</gene>
<dbReference type="CDD" id="cd13127">
    <property type="entry name" value="MATE_tuaB_like"/>
    <property type="match status" value="1"/>
</dbReference>
<feature type="transmembrane region" description="Helical" evidence="7">
    <location>
        <begin position="43"/>
        <end position="67"/>
    </location>
</feature>
<feature type="transmembrane region" description="Helical" evidence="7">
    <location>
        <begin position="145"/>
        <end position="165"/>
    </location>
</feature>
<dbReference type="Proteomes" id="UP001207742">
    <property type="component" value="Unassembled WGS sequence"/>
</dbReference>
<evidence type="ECO:0000256" key="1">
    <source>
        <dbReference type="ARBA" id="ARBA00004651"/>
    </source>
</evidence>
<feature type="transmembrane region" description="Helical" evidence="7">
    <location>
        <begin position="12"/>
        <end position="31"/>
    </location>
</feature>
<evidence type="ECO:0000256" key="7">
    <source>
        <dbReference type="SAM" id="Phobius"/>
    </source>
</evidence>
<dbReference type="InterPro" id="IPR050833">
    <property type="entry name" value="Poly_Biosynth_Transport"/>
</dbReference>
<proteinExistence type="inferred from homology"/>
<organism evidence="8 9">
    <name type="scientific">Chitinophaga nivalis</name>
    <dbReference type="NCBI Taxonomy" id="2991709"/>
    <lineage>
        <taxon>Bacteria</taxon>
        <taxon>Pseudomonadati</taxon>
        <taxon>Bacteroidota</taxon>
        <taxon>Chitinophagia</taxon>
        <taxon>Chitinophagales</taxon>
        <taxon>Chitinophagaceae</taxon>
        <taxon>Chitinophaga</taxon>
    </lineage>
</organism>
<keyword evidence="4 7" id="KW-0812">Transmembrane</keyword>
<evidence type="ECO:0000256" key="2">
    <source>
        <dbReference type="ARBA" id="ARBA00007430"/>
    </source>
</evidence>
<evidence type="ECO:0000313" key="8">
    <source>
        <dbReference type="EMBL" id="MCW3488228.1"/>
    </source>
</evidence>
<feature type="transmembrane region" description="Helical" evidence="7">
    <location>
        <begin position="298"/>
        <end position="318"/>
    </location>
</feature>
<reference evidence="8 9" key="1">
    <citation type="submission" date="2022-10" db="EMBL/GenBank/DDBJ databases">
        <title>Chitinophaga nivalis PC15 sp. nov., isolated from Pyeongchang county, South Korea.</title>
        <authorList>
            <person name="Trinh H.N."/>
        </authorList>
    </citation>
    <scope>NUCLEOTIDE SEQUENCE [LARGE SCALE GENOMIC DNA]</scope>
    <source>
        <strain evidence="8 9">PC14</strain>
    </source>
</reference>
<evidence type="ECO:0000256" key="5">
    <source>
        <dbReference type="ARBA" id="ARBA00022989"/>
    </source>
</evidence>
<evidence type="ECO:0000256" key="3">
    <source>
        <dbReference type="ARBA" id="ARBA00022475"/>
    </source>
</evidence>
<dbReference type="PANTHER" id="PTHR30250:SF10">
    <property type="entry name" value="LIPOPOLYSACCHARIDE BIOSYNTHESIS PROTEIN WZXC"/>
    <property type="match status" value="1"/>
</dbReference>